<organism evidence="2">
    <name type="scientific">Alexandrium monilatum</name>
    <dbReference type="NCBI Taxonomy" id="311494"/>
    <lineage>
        <taxon>Eukaryota</taxon>
        <taxon>Sar</taxon>
        <taxon>Alveolata</taxon>
        <taxon>Dinophyceae</taxon>
        <taxon>Gonyaulacales</taxon>
        <taxon>Pyrocystaceae</taxon>
        <taxon>Alexandrium</taxon>
    </lineage>
</organism>
<feature type="region of interest" description="Disordered" evidence="1">
    <location>
        <begin position="863"/>
        <end position="924"/>
    </location>
</feature>
<dbReference type="EMBL" id="HBNR01088831">
    <property type="protein sequence ID" value="CAE4667260.1"/>
    <property type="molecule type" value="Transcribed_RNA"/>
</dbReference>
<feature type="compositionally biased region" description="Basic residues" evidence="1">
    <location>
        <begin position="907"/>
        <end position="917"/>
    </location>
</feature>
<evidence type="ECO:0000313" key="2">
    <source>
        <dbReference type="EMBL" id="CAE4667260.1"/>
    </source>
</evidence>
<protein>
    <submittedName>
        <fullName evidence="2">Uncharacterized protein</fullName>
    </submittedName>
</protein>
<proteinExistence type="predicted"/>
<feature type="region of interest" description="Disordered" evidence="1">
    <location>
        <begin position="654"/>
        <end position="678"/>
    </location>
</feature>
<feature type="region of interest" description="Disordered" evidence="1">
    <location>
        <begin position="21"/>
        <end position="55"/>
    </location>
</feature>
<feature type="compositionally biased region" description="Basic and acidic residues" evidence="1">
    <location>
        <begin position="384"/>
        <end position="396"/>
    </location>
</feature>
<feature type="compositionally biased region" description="Basic and acidic residues" evidence="1">
    <location>
        <begin position="208"/>
        <end position="230"/>
    </location>
</feature>
<feature type="compositionally biased region" description="Acidic residues" evidence="1">
    <location>
        <begin position="446"/>
        <end position="455"/>
    </location>
</feature>
<name>A0A7S4T7L9_9DINO</name>
<reference evidence="2" key="1">
    <citation type="submission" date="2021-01" db="EMBL/GenBank/DDBJ databases">
        <authorList>
            <person name="Corre E."/>
            <person name="Pelletier E."/>
            <person name="Niang G."/>
            <person name="Scheremetjew M."/>
            <person name="Finn R."/>
            <person name="Kale V."/>
            <person name="Holt S."/>
            <person name="Cochrane G."/>
            <person name="Meng A."/>
            <person name="Brown T."/>
            <person name="Cohen L."/>
        </authorList>
    </citation>
    <scope>NUCLEOTIDE SEQUENCE</scope>
    <source>
        <strain evidence="2">CCMP3105</strain>
    </source>
</reference>
<dbReference type="AlphaFoldDB" id="A0A7S4T7L9"/>
<feature type="compositionally biased region" description="Low complexity" evidence="1">
    <location>
        <begin position="327"/>
        <end position="345"/>
    </location>
</feature>
<gene>
    <name evidence="2" type="ORF">AMON00008_LOCUS63677</name>
</gene>
<feature type="compositionally biased region" description="Low complexity" evidence="1">
    <location>
        <begin position="707"/>
        <end position="719"/>
    </location>
</feature>
<sequence length="924" mass="96179">MSAPPLGAHAAGFGSLHAFLDVRRGGTPPSEPKRQCKDTGPAAPGVPMPVRPQRGGLKDATVLNRKVAFKMLKQLGCEVRRPQAPVGDAEGAGAAEGEPYIEVGQVEQPVLFQMLVDWGYEPLRRPSGLQVVHVVDCRKARPQEEVVNALSAPKSQPLPRLSEVEGWPTIGGRPKMAPEQEQEMIKRLAGPRAKPAPEPAPSAAQDAPKFRSAAEQKAHLERLLKPRAAAEEAEAEASSTAQGAGRHASSCSGLPPRPRVAVTWQAGRAERQTREGVAARASRSALLPSPGGSSASDRSGSSCNGYGSSSSSSSSLPIRPSPRLTQAGASALGLSSASRGAESGATEVEAPKRRGAEARQDTMEWLEKLMGPSAWPGGPAASRTKAEQQERLERLAKPRAQSEPPPPQEAAKAGPPRSPRAQREACSRLAEPKKRAAKRCERQGEEEAVDGDDIDAENALWAAEAEESLNEANPVLVIPSLLTEMQGQLEPIAEDMPDPRSRRAAAAAGGGGGKSRHRARSHSVPTIAAPYAVPVVPPQPGRAGASGGAVRGHVRGHRGAEPHNPMEDDLGHFVAHALSSAEAQGLEGEAMLAHIDQLYNQVMGTQAAHGLGRASASSCAPGMEGRGAWPEGVGAGAASESSGQVWAAASQPGVCPTAARGQPPAHAGAPLQTQEEEERDEWLLANIDRLYGEMLQGGSGPVPGPYGEAPVPGAAVRAPPEGEARGERRRGQNARPAPAGGGGGGDLQTASWDEVREVLEEVLWSALLMGRGTIGRIDMQAKLLELLPSHVLRRCIHATGRRGLPPSLSQRLQTELPRVHAALAQQPSGACTAAAAAQLARTLRDARDGLLALASSEVSAGDLAGAPSSADHAATAGESAGAPLCGSEAPSKAGSPTAATADLQGSRPRRPKQRRSSLSHWTFE</sequence>
<feature type="region of interest" description="Disordered" evidence="1">
    <location>
        <begin position="157"/>
        <end position="455"/>
    </location>
</feature>
<feature type="compositionally biased region" description="Basic and acidic residues" evidence="1">
    <location>
        <begin position="421"/>
        <end position="445"/>
    </location>
</feature>
<feature type="compositionally biased region" description="Basic and acidic residues" evidence="1">
    <location>
        <begin position="349"/>
        <end position="367"/>
    </location>
</feature>
<feature type="region of interest" description="Disordered" evidence="1">
    <location>
        <begin position="696"/>
        <end position="749"/>
    </location>
</feature>
<feature type="compositionally biased region" description="Low complexity" evidence="1">
    <location>
        <begin position="278"/>
        <end position="315"/>
    </location>
</feature>
<feature type="compositionally biased region" description="Basic and acidic residues" evidence="1">
    <location>
        <begin position="720"/>
        <end position="730"/>
    </location>
</feature>
<accession>A0A7S4T7L9</accession>
<feature type="region of interest" description="Disordered" evidence="1">
    <location>
        <begin position="493"/>
        <end position="520"/>
    </location>
</feature>
<evidence type="ECO:0000256" key="1">
    <source>
        <dbReference type="SAM" id="MobiDB-lite"/>
    </source>
</evidence>